<dbReference type="InterPro" id="IPR036397">
    <property type="entry name" value="RNaseH_sf"/>
</dbReference>
<dbReference type="Proteomes" id="UP000499080">
    <property type="component" value="Unassembled WGS sequence"/>
</dbReference>
<accession>A0A4Y2I9C7</accession>
<keyword evidence="2" id="KW-1185">Reference proteome</keyword>
<organism evidence="1 2">
    <name type="scientific">Araneus ventricosus</name>
    <name type="common">Orbweaver spider</name>
    <name type="synonym">Epeira ventricosa</name>
    <dbReference type="NCBI Taxonomy" id="182803"/>
    <lineage>
        <taxon>Eukaryota</taxon>
        <taxon>Metazoa</taxon>
        <taxon>Ecdysozoa</taxon>
        <taxon>Arthropoda</taxon>
        <taxon>Chelicerata</taxon>
        <taxon>Arachnida</taxon>
        <taxon>Araneae</taxon>
        <taxon>Araneomorphae</taxon>
        <taxon>Entelegynae</taxon>
        <taxon>Araneoidea</taxon>
        <taxon>Araneidae</taxon>
        <taxon>Araneus</taxon>
    </lineage>
</organism>
<dbReference type="PANTHER" id="PTHR46060">
    <property type="entry name" value="MARINER MOS1 TRANSPOSASE-LIKE PROTEIN"/>
    <property type="match status" value="1"/>
</dbReference>
<reference evidence="1 2" key="1">
    <citation type="journal article" date="2019" name="Sci. Rep.">
        <title>Orb-weaving spider Araneus ventricosus genome elucidates the spidroin gene catalogue.</title>
        <authorList>
            <person name="Kono N."/>
            <person name="Nakamura H."/>
            <person name="Ohtoshi R."/>
            <person name="Moran D.A.P."/>
            <person name="Shinohara A."/>
            <person name="Yoshida Y."/>
            <person name="Fujiwara M."/>
            <person name="Mori M."/>
            <person name="Tomita M."/>
            <person name="Arakawa K."/>
        </authorList>
    </citation>
    <scope>NUCLEOTIDE SEQUENCE [LARGE SCALE GENOMIC DNA]</scope>
</reference>
<dbReference type="AlphaFoldDB" id="A0A4Y2I9C7"/>
<dbReference type="PANTHER" id="PTHR46060:SF1">
    <property type="entry name" value="MARINER MOS1 TRANSPOSASE-LIKE PROTEIN"/>
    <property type="match status" value="1"/>
</dbReference>
<dbReference type="OrthoDB" id="6431382at2759"/>
<evidence type="ECO:0000313" key="2">
    <source>
        <dbReference type="Proteomes" id="UP000499080"/>
    </source>
</evidence>
<comment type="caution">
    <text evidence="1">The sequence shown here is derived from an EMBL/GenBank/DDBJ whole genome shotgun (WGS) entry which is preliminary data.</text>
</comment>
<dbReference type="Gene3D" id="3.30.420.10">
    <property type="entry name" value="Ribonuclease H-like superfamily/Ribonuclease H"/>
    <property type="match status" value="1"/>
</dbReference>
<dbReference type="EMBL" id="BGPR01002485">
    <property type="protein sequence ID" value="GBM74263.1"/>
    <property type="molecule type" value="Genomic_DNA"/>
</dbReference>
<dbReference type="GO" id="GO:0003676">
    <property type="term" value="F:nucleic acid binding"/>
    <property type="evidence" value="ECO:0007669"/>
    <property type="project" value="InterPro"/>
</dbReference>
<name>A0A4Y2I9C7_ARAVE</name>
<evidence type="ECO:0008006" key="3">
    <source>
        <dbReference type="Google" id="ProtNLM"/>
    </source>
</evidence>
<proteinExistence type="predicted"/>
<sequence>MFVPKEEQRGVIRFLVAKGVGVTLDLLCAAIKAKRSGLLSSGVVDLHDNARPHTATYTLNRLTEFGWAVLEHQPYSLDLSTCDFHNFGPLKKALKGRRSYSDNEVMDTIRNCFQSQLNNFYENGTYLFIAHADSLTHRVRSVLTVGGEEYNKNSTGVCLRNSRWD</sequence>
<protein>
    <recommendedName>
        <fullName evidence="3">Mariner Mos1 transposase</fullName>
    </recommendedName>
</protein>
<dbReference type="InterPro" id="IPR052709">
    <property type="entry name" value="Transposase-MT_Hybrid"/>
</dbReference>
<gene>
    <name evidence="1" type="ORF">AVEN_210022_1</name>
</gene>
<evidence type="ECO:0000313" key="1">
    <source>
        <dbReference type="EMBL" id="GBM74263.1"/>
    </source>
</evidence>